<dbReference type="SUPFAM" id="SSF52833">
    <property type="entry name" value="Thioredoxin-like"/>
    <property type="match status" value="1"/>
</dbReference>
<name>A0ABS5J6J8_9BACT</name>
<evidence type="ECO:0000259" key="6">
    <source>
        <dbReference type="PROSITE" id="PS51352"/>
    </source>
</evidence>
<comment type="caution">
    <text evidence="7">The sequence shown here is derived from an EMBL/GenBank/DDBJ whole genome shotgun (WGS) entry which is preliminary data.</text>
</comment>
<comment type="subcellular location">
    <subcellularLocation>
        <location evidence="1">Cell envelope</location>
    </subcellularLocation>
</comment>
<dbReference type="Gene3D" id="3.40.30.10">
    <property type="entry name" value="Glutaredoxin"/>
    <property type="match status" value="1"/>
</dbReference>
<evidence type="ECO:0000313" key="8">
    <source>
        <dbReference type="Proteomes" id="UP000676386"/>
    </source>
</evidence>
<dbReference type="Pfam" id="PF00578">
    <property type="entry name" value="AhpC-TSA"/>
    <property type="match status" value="1"/>
</dbReference>
<dbReference type="InterPro" id="IPR013766">
    <property type="entry name" value="Thioredoxin_domain"/>
</dbReference>
<protein>
    <submittedName>
        <fullName evidence="7">AhpC/TSA family protein</fullName>
    </submittedName>
</protein>
<dbReference type="InterPro" id="IPR000866">
    <property type="entry name" value="AhpC/TSA"/>
</dbReference>
<dbReference type="InterPro" id="IPR036249">
    <property type="entry name" value="Thioredoxin-like_sf"/>
</dbReference>
<dbReference type="InterPro" id="IPR017937">
    <property type="entry name" value="Thioredoxin_CS"/>
</dbReference>
<reference evidence="7 8" key="1">
    <citation type="submission" date="2021-04" db="EMBL/GenBank/DDBJ databases">
        <title>Chitinophaga sp. nov., isolated from the rhizosphere soil.</title>
        <authorList>
            <person name="He S."/>
        </authorList>
    </citation>
    <scope>NUCLEOTIDE SEQUENCE [LARGE SCALE GENOMIC DNA]</scope>
    <source>
        <strain evidence="7 8">2R12</strain>
    </source>
</reference>
<keyword evidence="4" id="KW-0676">Redox-active center</keyword>
<dbReference type="PANTHER" id="PTHR42852">
    <property type="entry name" value="THIOL:DISULFIDE INTERCHANGE PROTEIN DSBE"/>
    <property type="match status" value="1"/>
</dbReference>
<evidence type="ECO:0000313" key="7">
    <source>
        <dbReference type="EMBL" id="MBS0030847.1"/>
    </source>
</evidence>
<feature type="signal peptide" evidence="5">
    <location>
        <begin position="1"/>
        <end position="18"/>
    </location>
</feature>
<dbReference type="Proteomes" id="UP000676386">
    <property type="component" value="Unassembled WGS sequence"/>
</dbReference>
<keyword evidence="8" id="KW-1185">Reference proteome</keyword>
<dbReference type="PROSITE" id="PS00194">
    <property type="entry name" value="THIOREDOXIN_1"/>
    <property type="match status" value="1"/>
</dbReference>
<dbReference type="Pfam" id="PF14289">
    <property type="entry name" value="DUF4369"/>
    <property type="match status" value="1"/>
</dbReference>
<feature type="domain" description="Thioredoxin" evidence="6">
    <location>
        <begin position="238"/>
        <end position="381"/>
    </location>
</feature>
<dbReference type="CDD" id="cd02966">
    <property type="entry name" value="TlpA_like_family"/>
    <property type="match status" value="1"/>
</dbReference>
<keyword evidence="2" id="KW-0201">Cytochrome c-type biogenesis</keyword>
<evidence type="ECO:0000256" key="5">
    <source>
        <dbReference type="SAM" id="SignalP"/>
    </source>
</evidence>
<dbReference type="InterPro" id="IPR050553">
    <property type="entry name" value="Thioredoxin_ResA/DsbE_sf"/>
</dbReference>
<dbReference type="RefSeq" id="WP_211975984.1">
    <property type="nucleotide sequence ID" value="NZ_CBFHAM010000036.1"/>
</dbReference>
<evidence type="ECO:0000256" key="4">
    <source>
        <dbReference type="ARBA" id="ARBA00023284"/>
    </source>
</evidence>
<dbReference type="PROSITE" id="PS51352">
    <property type="entry name" value="THIOREDOXIN_2"/>
    <property type="match status" value="1"/>
</dbReference>
<feature type="chain" id="PRO_5045522955" evidence="5">
    <location>
        <begin position="19"/>
        <end position="381"/>
    </location>
</feature>
<dbReference type="PANTHER" id="PTHR42852:SF6">
    <property type="entry name" value="THIOL:DISULFIDE INTERCHANGE PROTEIN DSBE"/>
    <property type="match status" value="1"/>
</dbReference>
<dbReference type="InterPro" id="IPR025380">
    <property type="entry name" value="DUF4369"/>
</dbReference>
<sequence>MKKITILALLCCPVFIKAQPGTYIVTGRISKLDGPAKVYLNKVINRELVVDSAEVHNGLFRFEGTLDGPMRAMLILDTHGGISDFVQLPANADTRLFYLEKGTIKVQAREHISKARITSPTNELEAGYDEALRSVNKSIDQITKSYNKTPASIKAQKDFQQKLNQRYAVAFEAKKLLLQKYIAENPNSYFSLLALEDVAGVQINPDQIEPLFQKLSAEVRNSAEGKSFAEEMNRIRSLAVGSDAPDFEVPDMNGKPVRLSDFKGKTVLLDFWASWCEPCRRQHQYVREAYKQFKDKNFTVISIALDPPADRSYLIQAIREDSLVWTNLADPATDKNQAAKAYSIKLLPQNYLIDSTGMIFNKDLHGESLQQQLNSLLLHKE</sequence>
<keyword evidence="5" id="KW-0732">Signal</keyword>
<evidence type="ECO:0000256" key="3">
    <source>
        <dbReference type="ARBA" id="ARBA00023157"/>
    </source>
</evidence>
<dbReference type="EMBL" id="JAGTXB010000017">
    <property type="protein sequence ID" value="MBS0030847.1"/>
    <property type="molecule type" value="Genomic_DNA"/>
</dbReference>
<evidence type="ECO:0000256" key="2">
    <source>
        <dbReference type="ARBA" id="ARBA00022748"/>
    </source>
</evidence>
<evidence type="ECO:0000256" key="1">
    <source>
        <dbReference type="ARBA" id="ARBA00004196"/>
    </source>
</evidence>
<accession>A0ABS5J6J8</accession>
<keyword evidence="3" id="KW-1015">Disulfide bond</keyword>
<gene>
    <name evidence="7" type="ORF">KE626_26210</name>
</gene>
<proteinExistence type="predicted"/>
<organism evidence="7 8">
    <name type="scientific">Chitinophaga hostae</name>
    <dbReference type="NCBI Taxonomy" id="2831022"/>
    <lineage>
        <taxon>Bacteria</taxon>
        <taxon>Pseudomonadati</taxon>
        <taxon>Bacteroidota</taxon>
        <taxon>Chitinophagia</taxon>
        <taxon>Chitinophagales</taxon>
        <taxon>Chitinophagaceae</taxon>
        <taxon>Chitinophaga</taxon>
    </lineage>
</organism>